<dbReference type="Ensembl" id="ENSMLUT00000030278.1">
    <property type="protein sequence ID" value="ENSMLUP00000020069.1"/>
    <property type="gene ID" value="ENSMLUG00000005176.2"/>
</dbReference>
<feature type="region of interest" description="Disordered" evidence="2">
    <location>
        <begin position="50"/>
        <end position="72"/>
    </location>
</feature>
<evidence type="ECO:0000313" key="3">
    <source>
        <dbReference type="Ensembl" id="ENSMLUP00000020069.1"/>
    </source>
</evidence>
<name>G1Q8N6_MYOLU</name>
<dbReference type="PANTHER" id="PTHR46449">
    <property type="entry name" value="ZGC:158260"/>
    <property type="match status" value="1"/>
</dbReference>
<evidence type="ECO:0008006" key="5">
    <source>
        <dbReference type="Google" id="ProtNLM"/>
    </source>
</evidence>
<dbReference type="GO" id="GO:0000785">
    <property type="term" value="C:chromatin"/>
    <property type="evidence" value="ECO:0007669"/>
    <property type="project" value="TreeGrafter"/>
</dbReference>
<dbReference type="GO" id="GO:0045815">
    <property type="term" value="P:transcription initiation-coupled chromatin remodeling"/>
    <property type="evidence" value="ECO:0007669"/>
    <property type="project" value="TreeGrafter"/>
</dbReference>
<keyword evidence="4" id="KW-1185">Reference proteome</keyword>
<accession>G1Q8N6</accession>
<dbReference type="InterPro" id="IPR032743">
    <property type="entry name" value="FAM47"/>
</dbReference>
<proteinExistence type="inferred from homology"/>
<dbReference type="Pfam" id="PF14642">
    <property type="entry name" value="FAM47"/>
    <property type="match status" value="1"/>
</dbReference>
<feature type="compositionally biased region" description="Basic and acidic residues" evidence="2">
    <location>
        <begin position="186"/>
        <end position="206"/>
    </location>
</feature>
<dbReference type="Proteomes" id="UP000001074">
    <property type="component" value="Unassembled WGS sequence"/>
</dbReference>
<comment type="similarity">
    <text evidence="1">Belongs to the FAM47 family.</text>
</comment>
<dbReference type="GeneTree" id="ENSGT00940000162425"/>
<evidence type="ECO:0000256" key="1">
    <source>
        <dbReference type="ARBA" id="ARBA00005277"/>
    </source>
</evidence>
<protein>
    <recommendedName>
        <fullName evidence="5">Family with sequence similarity 47 member E</fullName>
    </recommendedName>
</protein>
<dbReference type="OMA" id="VKYGAWY"/>
<evidence type="ECO:0000313" key="4">
    <source>
        <dbReference type="Proteomes" id="UP000001074"/>
    </source>
</evidence>
<dbReference type="AlphaFoldDB" id="G1Q8N6"/>
<reference evidence="3 4" key="1">
    <citation type="journal article" date="2011" name="Nature">
        <title>A high-resolution map of human evolutionary constraint using 29 mammals.</title>
        <authorList>
            <person name="Lindblad-Toh K."/>
            <person name="Garber M."/>
            <person name="Zuk O."/>
            <person name="Lin M.F."/>
            <person name="Parker B.J."/>
            <person name="Washietl S."/>
            <person name="Kheradpour P."/>
            <person name="Ernst J."/>
            <person name="Jordan G."/>
            <person name="Mauceli E."/>
            <person name="Ward L.D."/>
            <person name="Lowe C.B."/>
            <person name="Holloway A.K."/>
            <person name="Clamp M."/>
            <person name="Gnerre S."/>
            <person name="Alfoldi J."/>
            <person name="Beal K."/>
            <person name="Chang J."/>
            <person name="Clawson H."/>
            <person name="Cuff J."/>
            <person name="Di Palma F."/>
            <person name="Fitzgerald S."/>
            <person name="Flicek P."/>
            <person name="Guttman M."/>
            <person name="Hubisz M.J."/>
            <person name="Jaffe D.B."/>
            <person name="Jungreis I."/>
            <person name="Kent W.J."/>
            <person name="Kostka D."/>
            <person name="Lara M."/>
            <person name="Martins A.L."/>
            <person name="Massingham T."/>
            <person name="Moltke I."/>
            <person name="Raney B.J."/>
            <person name="Rasmussen M.D."/>
            <person name="Robinson J."/>
            <person name="Stark A."/>
            <person name="Vilella A.J."/>
            <person name="Wen J."/>
            <person name="Xie X."/>
            <person name="Zody M.C."/>
            <person name="Baldwin J."/>
            <person name="Bloom T."/>
            <person name="Chin C.W."/>
            <person name="Heiman D."/>
            <person name="Nicol R."/>
            <person name="Nusbaum C."/>
            <person name="Young S."/>
            <person name="Wilkinson J."/>
            <person name="Worley K.C."/>
            <person name="Kovar C.L."/>
            <person name="Muzny D.M."/>
            <person name="Gibbs R.A."/>
            <person name="Cree A."/>
            <person name="Dihn H.H."/>
            <person name="Fowler G."/>
            <person name="Jhangiani S."/>
            <person name="Joshi V."/>
            <person name="Lee S."/>
            <person name="Lewis L.R."/>
            <person name="Nazareth L.V."/>
            <person name="Okwuonu G."/>
            <person name="Santibanez J."/>
            <person name="Warren W.C."/>
            <person name="Mardis E.R."/>
            <person name="Weinstock G.M."/>
            <person name="Wilson R.K."/>
            <person name="Delehaunty K."/>
            <person name="Dooling D."/>
            <person name="Fronik C."/>
            <person name="Fulton L."/>
            <person name="Fulton B."/>
            <person name="Graves T."/>
            <person name="Minx P."/>
            <person name="Sodergren E."/>
            <person name="Birney E."/>
            <person name="Margulies E.H."/>
            <person name="Herrero J."/>
            <person name="Green E.D."/>
            <person name="Haussler D."/>
            <person name="Siepel A."/>
            <person name="Goldman N."/>
            <person name="Pollard K.S."/>
            <person name="Pedersen J.S."/>
            <person name="Lander E.S."/>
            <person name="Kellis M."/>
        </authorList>
    </citation>
    <scope>NUCLEOTIDE SEQUENCE [LARGE SCALE GENOMIC DNA]</scope>
</reference>
<dbReference type="HOGENOM" id="CLU_055231_0_0_1"/>
<reference evidence="3" key="3">
    <citation type="submission" date="2025-09" db="UniProtKB">
        <authorList>
            <consortium name="Ensembl"/>
        </authorList>
    </citation>
    <scope>IDENTIFICATION</scope>
</reference>
<sequence length="372" mass="42740">KENLPSRFSTKHENRQLHPIFKSTQRWVFVKKGLDDFRYGCPSCENMITQGLPEHPAPQRYSRGPRPPPTKRPSYLPTGAALCSRLSAAQQARKAFLEEIEAQLTRHPLARYPGLEESMPPQTNLLKRVLQVLDPDKKLEDAWAHCEGVEKKTNSSFLESFREAKRQGPEPCPKKTPLSKKPRQSLSEEKPSAKDSLHKDGPNPYENVHKSVRDFCDWAASMGSSGIDEEYIMKQFDINCERGVSHNTLRPMKLGEIPGELKKGDGLRKQQESEFFQELEPEPKKIKKPFNTSKPKHVKMQYGSWYLHPKLWKRQRADEPLIDPKALHKDENLTKSNKEEEFAKLHGPAAFKDFILRKGHRMPSVSKGSFQK</sequence>
<evidence type="ECO:0000256" key="2">
    <source>
        <dbReference type="SAM" id="MobiDB-lite"/>
    </source>
</evidence>
<reference evidence="3" key="2">
    <citation type="submission" date="2025-08" db="UniProtKB">
        <authorList>
            <consortium name="Ensembl"/>
        </authorList>
    </citation>
    <scope>IDENTIFICATION</scope>
</reference>
<feature type="region of interest" description="Disordered" evidence="2">
    <location>
        <begin position="161"/>
        <end position="206"/>
    </location>
</feature>
<dbReference type="PANTHER" id="PTHR46449:SF5">
    <property type="entry name" value="FAMILY WITH SEQUENCE SIMILARITY 47 MEMBER E"/>
    <property type="match status" value="1"/>
</dbReference>
<organism evidence="3 4">
    <name type="scientific">Myotis lucifugus</name>
    <name type="common">Little brown bat</name>
    <dbReference type="NCBI Taxonomy" id="59463"/>
    <lineage>
        <taxon>Eukaryota</taxon>
        <taxon>Metazoa</taxon>
        <taxon>Chordata</taxon>
        <taxon>Craniata</taxon>
        <taxon>Vertebrata</taxon>
        <taxon>Euteleostomi</taxon>
        <taxon>Mammalia</taxon>
        <taxon>Eutheria</taxon>
        <taxon>Laurasiatheria</taxon>
        <taxon>Chiroptera</taxon>
        <taxon>Yangochiroptera</taxon>
        <taxon>Vespertilionidae</taxon>
        <taxon>Myotis</taxon>
    </lineage>
</organism>
<dbReference type="EMBL" id="AAPE02051683">
    <property type="status" value="NOT_ANNOTATED_CDS"/>
    <property type="molecule type" value="Genomic_DNA"/>
</dbReference>